<dbReference type="STRING" id="1000565.METUNv1_02217"/>
<dbReference type="OrthoDB" id="8523324at2"/>
<dbReference type="Pfam" id="PF06097">
    <property type="entry name" value="DUF945"/>
    <property type="match status" value="1"/>
</dbReference>
<dbReference type="InterPro" id="IPR010352">
    <property type="entry name" value="DUF945"/>
</dbReference>
<accession>F5RD57</accession>
<dbReference type="EMBL" id="AFHG01000050">
    <property type="protein sequence ID" value="EGK71528.1"/>
    <property type="molecule type" value="Genomic_DNA"/>
</dbReference>
<protein>
    <recommendedName>
        <fullName evidence="3">DUF945 domain-containing protein</fullName>
    </recommendedName>
</protein>
<keyword evidence="2" id="KW-1185">Reference proteome</keyword>
<evidence type="ECO:0000313" key="1">
    <source>
        <dbReference type="EMBL" id="EGK71528.1"/>
    </source>
</evidence>
<evidence type="ECO:0000313" key="2">
    <source>
        <dbReference type="Proteomes" id="UP000005019"/>
    </source>
</evidence>
<sequence>MKKAALIAAIALPVAYTGSAWYLGQRIETSLNDQAKQVEGIPSIKVVKRDYQRGLFSSTETVTFELMGDVTRAMQQAGGPAMEAVKITVRSDIRHGPWLGGAEFDAGVAQAELVLEGEAKEWVKKVFGDRKPIEVRTVYHFAGGGRSDFSSPGFTFDLPVSDPSDALRVVWDGITARVDFAEGMARYTLQGSAPKMEMTDAKGGRIVMQGLNFSGDQARLFADDPLLYTGTQRFTLDSFGIHDPSGTLPPVELAKVVYEVDIPKQGDFIDLIARIGSEKLTVAGANYGPAHYDFSFRHLHAQTASRMYRSFVAMSSDPQTMLNPEAMQAQMGQLMGPALELLGHAPVIAIDRLAFNTPQGPASLNARVALAGITPDDLSNPLGLLAKLDAAGELSLPEVLVRETVSGRNQGQIYASYGEEADPQEVAAMANALFDQQLTTFVDQGLVSRTNGQLTVKAAFSKGQFTVNGQPFNPAAMGAMPQ</sequence>
<dbReference type="Proteomes" id="UP000005019">
    <property type="component" value="Unassembled WGS sequence"/>
</dbReference>
<gene>
    <name evidence="1" type="ORF">METUNv1_02217</name>
</gene>
<comment type="caution">
    <text evidence="1">The sequence shown here is derived from an EMBL/GenBank/DDBJ whole genome shotgun (WGS) entry which is preliminary data.</text>
</comment>
<dbReference type="eggNOG" id="COG5339">
    <property type="taxonomic scope" value="Bacteria"/>
</dbReference>
<dbReference type="RefSeq" id="WP_008061633.1">
    <property type="nucleotide sequence ID" value="NZ_AFHG01000050.1"/>
</dbReference>
<reference evidence="1 2" key="1">
    <citation type="journal article" date="2011" name="J. Bacteriol.">
        <title>Genome sequence of Methyloversatilis universalis FAM5T, a methylotrophic representative of the order Rhodocyclales.</title>
        <authorList>
            <person name="Kittichotirat W."/>
            <person name="Good N.M."/>
            <person name="Hall R."/>
            <person name="Bringel F."/>
            <person name="Lajus A."/>
            <person name="Medigue C."/>
            <person name="Smalley N.E."/>
            <person name="Beck D."/>
            <person name="Bumgarner R."/>
            <person name="Vuilleumier S."/>
            <person name="Kalyuzhnaya M.G."/>
        </authorList>
    </citation>
    <scope>NUCLEOTIDE SEQUENCE [LARGE SCALE GENOMIC DNA]</scope>
    <source>
        <strain evidence="2">ATCC BAA-1314 / JCM 13912 / FAM5</strain>
    </source>
</reference>
<name>F5RD57_METUF</name>
<dbReference type="AlphaFoldDB" id="F5RD57"/>
<organism evidence="1 2">
    <name type="scientific">Methyloversatilis universalis (strain ATCC BAA-1314 / DSM 25237 / JCM 13912 / CCUG 52030 / FAM5)</name>
    <dbReference type="NCBI Taxonomy" id="1000565"/>
    <lineage>
        <taxon>Bacteria</taxon>
        <taxon>Pseudomonadati</taxon>
        <taxon>Pseudomonadota</taxon>
        <taxon>Betaproteobacteria</taxon>
        <taxon>Nitrosomonadales</taxon>
        <taxon>Sterolibacteriaceae</taxon>
        <taxon>Methyloversatilis</taxon>
    </lineage>
</organism>
<evidence type="ECO:0008006" key="3">
    <source>
        <dbReference type="Google" id="ProtNLM"/>
    </source>
</evidence>
<proteinExistence type="predicted"/>